<gene>
    <name evidence="4" type="ORF">ZOSMA_241G00260</name>
</gene>
<feature type="domain" description="Inositol polyphosphate-related phosphatase" evidence="3">
    <location>
        <begin position="106"/>
        <end position="467"/>
    </location>
</feature>
<comment type="similarity">
    <text evidence="1">Belongs to the inositol polyphosphate 5-phosphatase family.</text>
</comment>
<dbReference type="InterPro" id="IPR045849">
    <property type="entry name" value="IP5P_plant"/>
</dbReference>
<dbReference type="InterPro" id="IPR000300">
    <property type="entry name" value="IPPc"/>
</dbReference>
<accession>A0A0K9PH51</accession>
<sequence>MTKTSNNGNVPGDDSDQSDKMKGMLMLKLFRSKKQRCERSVIPVAGDLAEGSTSEFDIDIRFRKRSRTYTDSPRKAGRCFSGKYASLRLDNFNPSKPLRLRIQRIQDYKVCTATWNVGGRTPDVDGLNLEKILQIDRQSSDIYVLGFQEIVLLNAGNVLVHNDNSLVDKWLDLIGQTLNNPRNRRINCFHDQPGRSYRVAEGSLIERCNCTGHDDYKVDESQNPMTYTLISSKQMVGLFLSVWVRTDLVPAVGHLRVSSLGRGILGRLGNKGCISISMSIHRTRFCFVCCHLASGDKEGDEIRRNSDVAEILKNTLFPKLCHSSSIHQNPDKILDHDRVIWLGDLNYRVSTSYDEVRSLISDRDWDTLLQKDQLMIERDAGRVFRGWKEGRILFAPTYKYSHNSDSYAGEITAGRSRKNRRTPAWCDRILWHGKGIEQLSYERDESKFSDHRPVRAIFTVETQLKTTSGRNKYEKQRSNVHV</sequence>
<evidence type="ECO:0000256" key="2">
    <source>
        <dbReference type="ARBA" id="ARBA00022801"/>
    </source>
</evidence>
<dbReference type="GO" id="GO:0004439">
    <property type="term" value="F:phosphatidylinositol-4,5-bisphosphate 5-phosphatase activity"/>
    <property type="evidence" value="ECO:0000318"/>
    <property type="project" value="GO_Central"/>
</dbReference>
<dbReference type="OMA" id="CDTISAG"/>
<dbReference type="Pfam" id="PF22669">
    <property type="entry name" value="Exo_endo_phos2"/>
    <property type="match status" value="1"/>
</dbReference>
<comment type="caution">
    <text evidence="4">The sequence shown here is derived from an EMBL/GenBank/DDBJ whole genome shotgun (WGS) entry which is preliminary data.</text>
</comment>
<organism evidence="4 5">
    <name type="scientific">Zostera marina</name>
    <name type="common">Eelgrass</name>
    <dbReference type="NCBI Taxonomy" id="29655"/>
    <lineage>
        <taxon>Eukaryota</taxon>
        <taxon>Viridiplantae</taxon>
        <taxon>Streptophyta</taxon>
        <taxon>Embryophyta</taxon>
        <taxon>Tracheophyta</taxon>
        <taxon>Spermatophyta</taxon>
        <taxon>Magnoliopsida</taxon>
        <taxon>Liliopsida</taxon>
        <taxon>Zosteraceae</taxon>
        <taxon>Zostera</taxon>
    </lineage>
</organism>
<dbReference type="Proteomes" id="UP000036987">
    <property type="component" value="Unassembled WGS sequence"/>
</dbReference>
<dbReference type="InterPro" id="IPR036691">
    <property type="entry name" value="Endo/exonu/phosph_ase_sf"/>
</dbReference>
<dbReference type="GO" id="GO:0034485">
    <property type="term" value="F:phosphatidylinositol-3,4,5-trisphosphate 5-phosphatase activity"/>
    <property type="evidence" value="ECO:0000318"/>
    <property type="project" value="GO_Central"/>
</dbReference>
<dbReference type="STRING" id="29655.A0A0K9PH51"/>
<protein>
    <recommendedName>
        <fullName evidence="3">Inositol polyphosphate-related phosphatase domain-containing protein</fullName>
    </recommendedName>
</protein>
<dbReference type="PANTHER" id="PTHR45666">
    <property type="entry name" value="TYPE IV INOSITOL POLYPHOSPHATE 5-PHOSPHATASE 9"/>
    <property type="match status" value="1"/>
</dbReference>
<dbReference type="PANTHER" id="PTHR45666:SF3">
    <property type="entry name" value="TYPE I INOSITOL POLYPHOSPHATE 5-PHOSPHATASE 5"/>
    <property type="match status" value="1"/>
</dbReference>
<dbReference type="EMBL" id="LFYR01000845">
    <property type="protein sequence ID" value="KMZ68304.1"/>
    <property type="molecule type" value="Genomic_DNA"/>
</dbReference>
<dbReference type="OrthoDB" id="62798at2759"/>
<keyword evidence="5" id="KW-1185">Reference proteome</keyword>
<evidence type="ECO:0000259" key="3">
    <source>
        <dbReference type="SMART" id="SM00128"/>
    </source>
</evidence>
<dbReference type="Gene3D" id="3.60.10.10">
    <property type="entry name" value="Endonuclease/exonuclease/phosphatase"/>
    <property type="match status" value="1"/>
</dbReference>
<name>A0A0K9PH51_ZOSMR</name>
<dbReference type="GO" id="GO:0004445">
    <property type="term" value="F:inositol-polyphosphate 5-phosphatase activity"/>
    <property type="evidence" value="ECO:0007669"/>
    <property type="project" value="InterPro"/>
</dbReference>
<proteinExistence type="inferred from homology"/>
<keyword evidence="2" id="KW-0378">Hydrolase</keyword>
<dbReference type="SMART" id="SM00128">
    <property type="entry name" value="IPPc"/>
    <property type="match status" value="1"/>
</dbReference>
<reference evidence="5" key="1">
    <citation type="journal article" date="2016" name="Nature">
        <title>The genome of the seagrass Zostera marina reveals angiosperm adaptation to the sea.</title>
        <authorList>
            <person name="Olsen J.L."/>
            <person name="Rouze P."/>
            <person name="Verhelst B."/>
            <person name="Lin Y.-C."/>
            <person name="Bayer T."/>
            <person name="Collen J."/>
            <person name="Dattolo E."/>
            <person name="De Paoli E."/>
            <person name="Dittami S."/>
            <person name="Maumus F."/>
            <person name="Michel G."/>
            <person name="Kersting A."/>
            <person name="Lauritano C."/>
            <person name="Lohaus R."/>
            <person name="Toepel M."/>
            <person name="Tonon T."/>
            <person name="Vanneste K."/>
            <person name="Amirebrahimi M."/>
            <person name="Brakel J."/>
            <person name="Bostroem C."/>
            <person name="Chovatia M."/>
            <person name="Grimwood J."/>
            <person name="Jenkins J.W."/>
            <person name="Jueterbock A."/>
            <person name="Mraz A."/>
            <person name="Stam W.T."/>
            <person name="Tice H."/>
            <person name="Bornberg-Bauer E."/>
            <person name="Green P.J."/>
            <person name="Pearson G.A."/>
            <person name="Procaccini G."/>
            <person name="Duarte C.M."/>
            <person name="Schmutz J."/>
            <person name="Reusch T.B.H."/>
            <person name="Van de Peer Y."/>
        </authorList>
    </citation>
    <scope>NUCLEOTIDE SEQUENCE [LARGE SCALE GENOMIC DNA]</scope>
    <source>
        <strain evidence="5">cv. Finnish</strain>
    </source>
</reference>
<evidence type="ECO:0000313" key="4">
    <source>
        <dbReference type="EMBL" id="KMZ68304.1"/>
    </source>
</evidence>
<evidence type="ECO:0000256" key="1">
    <source>
        <dbReference type="ARBA" id="ARBA00010768"/>
    </source>
</evidence>
<dbReference type="GO" id="GO:0046856">
    <property type="term" value="P:phosphatidylinositol dephosphorylation"/>
    <property type="evidence" value="ECO:0000318"/>
    <property type="project" value="GO_Central"/>
</dbReference>
<evidence type="ECO:0000313" key="5">
    <source>
        <dbReference type="Proteomes" id="UP000036987"/>
    </source>
</evidence>
<dbReference type="SUPFAM" id="SSF56219">
    <property type="entry name" value="DNase I-like"/>
    <property type="match status" value="1"/>
</dbReference>
<dbReference type="AlphaFoldDB" id="A0A0K9PH51"/>